<dbReference type="PROSITE" id="PS50977">
    <property type="entry name" value="HTH_TETR_2"/>
    <property type="match status" value="1"/>
</dbReference>
<keyword evidence="2 4" id="KW-0238">DNA-binding</keyword>
<dbReference type="InterPro" id="IPR025996">
    <property type="entry name" value="MT1864/Rv1816-like_C"/>
</dbReference>
<protein>
    <submittedName>
        <fullName evidence="6">Putative TetR family transcriptional regulator</fullName>
    </submittedName>
</protein>
<dbReference type="AlphaFoldDB" id="C1AU05"/>
<name>C1AU05_RHOOB</name>
<evidence type="ECO:0000313" key="6">
    <source>
        <dbReference type="EMBL" id="BAH49013.1"/>
    </source>
</evidence>
<dbReference type="STRING" id="632772.ROP_07660"/>
<evidence type="ECO:0000256" key="4">
    <source>
        <dbReference type="PROSITE-ProRule" id="PRU00335"/>
    </source>
</evidence>
<feature type="domain" description="HTH tetR-type" evidence="5">
    <location>
        <begin position="20"/>
        <end position="80"/>
    </location>
</feature>
<dbReference type="SUPFAM" id="SSF48498">
    <property type="entry name" value="Tetracyclin repressor-like, C-terminal domain"/>
    <property type="match status" value="1"/>
</dbReference>
<evidence type="ECO:0000256" key="2">
    <source>
        <dbReference type="ARBA" id="ARBA00023125"/>
    </source>
</evidence>
<keyword evidence="3" id="KW-0804">Transcription</keyword>
<proteinExistence type="predicted"/>
<evidence type="ECO:0000259" key="5">
    <source>
        <dbReference type="PROSITE" id="PS50977"/>
    </source>
</evidence>
<dbReference type="Pfam" id="PF00440">
    <property type="entry name" value="TetR_N"/>
    <property type="match status" value="1"/>
</dbReference>
<dbReference type="InterPro" id="IPR009057">
    <property type="entry name" value="Homeodomain-like_sf"/>
</dbReference>
<gene>
    <name evidence="6" type="ordered locus">ROP_07660</name>
</gene>
<dbReference type="InterPro" id="IPR001647">
    <property type="entry name" value="HTH_TetR"/>
</dbReference>
<reference evidence="6 7" key="1">
    <citation type="submission" date="2009-03" db="EMBL/GenBank/DDBJ databases">
        <title>Comparison of the complete genome sequences of Rhodococcus erythropolis PR4 and Rhodococcus opacus B4.</title>
        <authorList>
            <person name="Takarada H."/>
            <person name="Sekine M."/>
            <person name="Hosoyama A."/>
            <person name="Yamada R."/>
            <person name="Fujisawa T."/>
            <person name="Omata S."/>
            <person name="Shimizu A."/>
            <person name="Tsukatani N."/>
            <person name="Tanikawa S."/>
            <person name="Fujita N."/>
            <person name="Harayama S."/>
        </authorList>
    </citation>
    <scope>NUCLEOTIDE SEQUENCE [LARGE SCALE GENOMIC DNA]</scope>
    <source>
        <strain evidence="6 7">B4</strain>
    </source>
</reference>
<dbReference type="Gene3D" id="1.10.357.10">
    <property type="entry name" value="Tetracycline Repressor, domain 2"/>
    <property type="match status" value="1"/>
</dbReference>
<dbReference type="HOGENOM" id="CLU_069356_40_0_11"/>
<sequence>MTTFCYACAVSTAEQPYHHGSLRQVLLARAESTLEKDGVDGLSLRQLAREAGVSHAAPSKHFRDRQALLDALAESGFRRLTAALERAVDQADPHARSRFAALADAYVTFALAHRELLALMYGSKHAPGAAAELVDAGRAAMDLTVRIVADAQASDEIGPGDASRIALVAFATFHGIATLAAGGMLEDAPVDEVVTAASDTFWRGLARA</sequence>
<dbReference type="Pfam" id="PF13305">
    <property type="entry name" value="TetR_C_33"/>
    <property type="match status" value="1"/>
</dbReference>
<dbReference type="GO" id="GO:0003700">
    <property type="term" value="F:DNA-binding transcription factor activity"/>
    <property type="evidence" value="ECO:0007669"/>
    <property type="project" value="TreeGrafter"/>
</dbReference>
<evidence type="ECO:0000256" key="1">
    <source>
        <dbReference type="ARBA" id="ARBA00023015"/>
    </source>
</evidence>
<dbReference type="InterPro" id="IPR036271">
    <property type="entry name" value="Tet_transcr_reg_TetR-rel_C_sf"/>
</dbReference>
<dbReference type="PANTHER" id="PTHR30055">
    <property type="entry name" value="HTH-TYPE TRANSCRIPTIONAL REGULATOR RUTR"/>
    <property type="match status" value="1"/>
</dbReference>
<feature type="DNA-binding region" description="H-T-H motif" evidence="4">
    <location>
        <begin position="43"/>
        <end position="62"/>
    </location>
</feature>
<dbReference type="PANTHER" id="PTHR30055:SF220">
    <property type="entry name" value="TETR-FAMILY REGULATORY PROTEIN"/>
    <property type="match status" value="1"/>
</dbReference>
<keyword evidence="1" id="KW-0805">Transcription regulation</keyword>
<organism evidence="6 7">
    <name type="scientific">Rhodococcus opacus (strain B4)</name>
    <dbReference type="NCBI Taxonomy" id="632772"/>
    <lineage>
        <taxon>Bacteria</taxon>
        <taxon>Bacillati</taxon>
        <taxon>Actinomycetota</taxon>
        <taxon>Actinomycetes</taxon>
        <taxon>Mycobacteriales</taxon>
        <taxon>Nocardiaceae</taxon>
        <taxon>Rhodococcus</taxon>
    </lineage>
</organism>
<dbReference type="EMBL" id="AP011115">
    <property type="protein sequence ID" value="BAH49013.1"/>
    <property type="molecule type" value="Genomic_DNA"/>
</dbReference>
<dbReference type="PATRIC" id="fig|632772.20.peg.829"/>
<dbReference type="InterPro" id="IPR050109">
    <property type="entry name" value="HTH-type_TetR-like_transc_reg"/>
</dbReference>
<dbReference type="SUPFAM" id="SSF46689">
    <property type="entry name" value="Homeodomain-like"/>
    <property type="match status" value="1"/>
</dbReference>
<dbReference type="KEGG" id="rop:ROP_07660"/>
<evidence type="ECO:0000313" key="7">
    <source>
        <dbReference type="Proteomes" id="UP000002212"/>
    </source>
</evidence>
<dbReference type="Proteomes" id="UP000002212">
    <property type="component" value="Chromosome"/>
</dbReference>
<dbReference type="GO" id="GO:0000976">
    <property type="term" value="F:transcription cis-regulatory region binding"/>
    <property type="evidence" value="ECO:0007669"/>
    <property type="project" value="TreeGrafter"/>
</dbReference>
<evidence type="ECO:0000256" key="3">
    <source>
        <dbReference type="ARBA" id="ARBA00023163"/>
    </source>
</evidence>
<accession>C1AU05</accession>